<comment type="similarity">
    <text evidence="1 13">Belongs to the reverse transcriptase family. Telomerase subfamily.</text>
</comment>
<dbReference type="GO" id="GO:0070034">
    <property type="term" value="F:telomerase RNA binding"/>
    <property type="evidence" value="ECO:0007669"/>
    <property type="project" value="TreeGrafter"/>
</dbReference>
<keyword evidence="6 13" id="KW-0548">Nucleotidyltransferase</keyword>
<dbReference type="InterPro" id="IPR043502">
    <property type="entry name" value="DNA/RNA_pol_sf"/>
</dbReference>
<evidence type="ECO:0000256" key="3">
    <source>
        <dbReference type="ARBA" id="ARBA00016182"/>
    </source>
</evidence>
<keyword evidence="7 13" id="KW-0479">Metal-binding</keyword>
<dbReference type="Pfam" id="PF12009">
    <property type="entry name" value="Telomerase_RBD"/>
    <property type="match status" value="1"/>
</dbReference>
<dbReference type="SMART" id="SM00975">
    <property type="entry name" value="Telomerase_RBD"/>
    <property type="match status" value="1"/>
</dbReference>
<dbReference type="InterPro" id="IPR000477">
    <property type="entry name" value="RT_dom"/>
</dbReference>
<dbReference type="InterPro" id="IPR003545">
    <property type="entry name" value="Telomerase_RT"/>
</dbReference>
<evidence type="ECO:0000256" key="6">
    <source>
        <dbReference type="ARBA" id="ARBA00022695"/>
    </source>
</evidence>
<evidence type="ECO:0000256" key="1">
    <source>
        <dbReference type="ARBA" id="ARBA00008001"/>
    </source>
</evidence>
<evidence type="ECO:0000256" key="8">
    <source>
        <dbReference type="ARBA" id="ARBA00022842"/>
    </source>
</evidence>
<dbReference type="GO" id="GO:0000781">
    <property type="term" value="C:chromosome, telomeric region"/>
    <property type="evidence" value="ECO:0007669"/>
    <property type="project" value="UniProtKB-SubCell"/>
</dbReference>
<evidence type="ECO:0000256" key="12">
    <source>
        <dbReference type="ARBA" id="ARBA00048173"/>
    </source>
</evidence>
<feature type="region of interest" description="Disordered" evidence="14">
    <location>
        <begin position="1"/>
        <end position="26"/>
    </location>
</feature>
<organism evidence="16 17">
    <name type="scientific">Rhynchosporium graminicola</name>
    <dbReference type="NCBI Taxonomy" id="2792576"/>
    <lineage>
        <taxon>Eukaryota</taxon>
        <taxon>Fungi</taxon>
        <taxon>Dikarya</taxon>
        <taxon>Ascomycota</taxon>
        <taxon>Pezizomycotina</taxon>
        <taxon>Leotiomycetes</taxon>
        <taxon>Helotiales</taxon>
        <taxon>Ploettnerulaceae</taxon>
        <taxon>Rhynchosporium</taxon>
    </lineage>
</organism>
<dbReference type="InParanoid" id="A0A1E1LCJ0"/>
<evidence type="ECO:0000256" key="2">
    <source>
        <dbReference type="ARBA" id="ARBA00012493"/>
    </source>
</evidence>
<dbReference type="InterPro" id="IPR021891">
    <property type="entry name" value="Telomerase_RBD"/>
</dbReference>
<dbReference type="PRINTS" id="PR01365">
    <property type="entry name" value="TELOMERASERT"/>
</dbReference>
<reference evidence="17" key="1">
    <citation type="submission" date="2016-03" db="EMBL/GenBank/DDBJ databases">
        <authorList>
            <person name="Ploux O."/>
        </authorList>
    </citation>
    <scope>NUCLEOTIDE SEQUENCE [LARGE SCALE GENOMIC DNA]</scope>
    <source>
        <strain evidence="17">UK7</strain>
    </source>
</reference>
<keyword evidence="4 13" id="KW-0158">Chromosome</keyword>
<dbReference type="EMBL" id="FJUW01000046">
    <property type="protein sequence ID" value="CZT08253.1"/>
    <property type="molecule type" value="Genomic_DNA"/>
</dbReference>
<evidence type="ECO:0000256" key="13">
    <source>
        <dbReference type="RuleBase" id="RU365061"/>
    </source>
</evidence>
<comment type="subcellular location">
    <subcellularLocation>
        <location evidence="13">Nucleus</location>
    </subcellularLocation>
    <subcellularLocation>
        <location evidence="13">Chromosome</location>
        <location evidence="13">Telomere</location>
    </subcellularLocation>
</comment>
<accession>A0A1E1LCJ0</accession>
<dbReference type="GO" id="GO:0000333">
    <property type="term" value="C:telomerase catalytic core complex"/>
    <property type="evidence" value="ECO:0007669"/>
    <property type="project" value="TreeGrafter"/>
</dbReference>
<dbReference type="GO" id="GO:0003720">
    <property type="term" value="F:telomerase activity"/>
    <property type="evidence" value="ECO:0007669"/>
    <property type="project" value="InterPro"/>
</dbReference>
<feature type="domain" description="Reverse transcriptase" evidence="15">
    <location>
        <begin position="607"/>
        <end position="948"/>
    </location>
</feature>
<evidence type="ECO:0000256" key="10">
    <source>
        <dbReference type="ARBA" id="ARBA00022918"/>
    </source>
</evidence>
<keyword evidence="10 13" id="KW-0695">RNA-directed DNA polymerase</keyword>
<protein>
    <recommendedName>
        <fullName evidence="3 13">Telomerase reverse transcriptase</fullName>
        <ecNumber evidence="2 13">2.7.7.49</ecNumber>
    </recommendedName>
    <alternativeName>
        <fullName evidence="13">Telomerase catalytic subunit</fullName>
    </alternativeName>
</protein>
<dbReference type="GO" id="GO:0042162">
    <property type="term" value="F:telomeric DNA binding"/>
    <property type="evidence" value="ECO:0007669"/>
    <property type="project" value="TreeGrafter"/>
</dbReference>
<dbReference type="AlphaFoldDB" id="A0A1E1LCJ0"/>
<evidence type="ECO:0000256" key="14">
    <source>
        <dbReference type="SAM" id="MobiDB-lite"/>
    </source>
</evidence>
<dbReference type="PANTHER" id="PTHR12066:SF0">
    <property type="entry name" value="TELOMERASE REVERSE TRANSCRIPTASE"/>
    <property type="match status" value="1"/>
</dbReference>
<evidence type="ECO:0000313" key="17">
    <source>
        <dbReference type="Proteomes" id="UP000178129"/>
    </source>
</evidence>
<dbReference type="SUPFAM" id="SSF56672">
    <property type="entry name" value="DNA/RNA polymerases"/>
    <property type="match status" value="1"/>
</dbReference>
<evidence type="ECO:0000256" key="4">
    <source>
        <dbReference type="ARBA" id="ARBA00022454"/>
    </source>
</evidence>
<dbReference type="GO" id="GO:0046872">
    <property type="term" value="F:metal ion binding"/>
    <property type="evidence" value="ECO:0007669"/>
    <property type="project" value="UniProtKB-KW"/>
</dbReference>
<gene>
    <name evidence="16" type="ORF">RCO7_11203</name>
</gene>
<evidence type="ECO:0000256" key="9">
    <source>
        <dbReference type="ARBA" id="ARBA00022895"/>
    </source>
</evidence>
<dbReference type="EC" id="2.7.7.49" evidence="2 13"/>
<dbReference type="GO" id="GO:0007004">
    <property type="term" value="P:telomere maintenance via telomerase"/>
    <property type="evidence" value="ECO:0007669"/>
    <property type="project" value="TreeGrafter"/>
</dbReference>
<comment type="caution">
    <text evidence="16">The sequence shown here is derived from an EMBL/GenBank/DDBJ whole genome shotgun (WGS) entry which is preliminary data.</text>
</comment>
<dbReference type="Proteomes" id="UP000178129">
    <property type="component" value="Unassembled WGS sequence"/>
</dbReference>
<sequence>MPAKRKRKRSSQVSGDQKRQKTSSNSATIVRDSLLARYYPQILSLKDYLLSKLPKSSKIRRKKIASVGKKPGDKKTDQELAQFLDETLVGVSKFKEVTHEERWKQWTTFSQRPDDSVSFANLSGVGTFSQTEIIDFAIWLLFSKSSNGKVDHLLCQGFRKDVPHRTINQGENAGSAIPGVTSTYPNSHVTEMKAKPWPQILMLLGKEGEKAMIDLILDCGIFLAVKDSHGSFNQLSGIPLSELSLLTKDAAANKLRPGTLRNPSSINFVRNRMLYARAALNAKREVSFGLRHIHVLNRYPLTKDSSDPQSLDPHTIQVMMHIFPLQFNLHNVFTSSTDPRQTVQPFKDYTLREDEIKAKYDAKDPKIPKRLRGKATELVRKLQALHGRCPYKLLLEHYCPILGPDDQMLDVEDSIGSSSKFKTQVSAVSEPTPTVIESLGLVTIPTKKPSMRNHATPTAKVSAFCRAVLSRLIPSEFWGLGDIQKHNEKIFHQNIDKFIELRRFESMSLHEVTQGLKITGIDWLSSPRTSGKTSLSDIHKRLEIFHEFLYYVFDSIFIPLLRSNFHITDSNIHRYRLFYFRHDVWRSLAEPALASLKLTMFEEIKLEKAQKMLEQRTLGYSQIRLLPKETGVRPIMNLRRRVVKKGYNNSTILGPSINSVLAPVYNILSLEKLIWIITVKTTNPLRLGSTLFSVGDLYHKLVTFKHQLPKAHAPLYFAKLDVRAAFDTIPQASILHLIKCLPSAPSYRLHKHTTLKPGDGAQFHSTTKPIRKWNTLAHFCDDFTSFPEQLSESLAQGRKNTVFTSNVVSHFRDRDEILALLDEHISRNMVKIGKRFYRQKEGIPQGSILSSLLCNYFYADLEATHLSFLNTDSGESLLLRLIDDFLLITTNRTHAKRFLEVMHKGVPEYGVTVNPDKTLVNFECLVQERKIKRVLGKEGGFPYCGSLVDMKTLGVSKDRERNKDGAVQDSLTVEYSRVPGKAFGRKVLSKSIIPLLTYRLTISYHLHHSNHAHIIFHHIIASGAFPLALFSLSYISAIKRLQIPLFNIPEFYPRAREQSKLFSVRSLVAYVLAVSNSPHFPQHQPSLKHPNCSSIRTTGENWASRPLCHTQAPDRQISSWVGDHQRIPAVAIDNWRFNLAMKGLIRVVDWVEQKTMSWCLLTFRAEPLFWHTLLIYLQYPMSSRSSFHRENVAYSNQPLHQFFQSSHKPSSILI</sequence>
<dbReference type="CDD" id="cd01648">
    <property type="entry name" value="TERT"/>
    <property type="match status" value="1"/>
</dbReference>
<evidence type="ECO:0000313" key="16">
    <source>
        <dbReference type="EMBL" id="CZT08253.1"/>
    </source>
</evidence>
<keyword evidence="5 13" id="KW-0808">Transferase</keyword>
<evidence type="ECO:0000256" key="5">
    <source>
        <dbReference type="ARBA" id="ARBA00022679"/>
    </source>
</evidence>
<comment type="catalytic activity">
    <reaction evidence="12 13">
        <text>DNA(n) + a 2'-deoxyribonucleoside 5'-triphosphate = DNA(n+1) + diphosphate</text>
        <dbReference type="Rhea" id="RHEA:22508"/>
        <dbReference type="Rhea" id="RHEA-COMP:17339"/>
        <dbReference type="Rhea" id="RHEA-COMP:17340"/>
        <dbReference type="ChEBI" id="CHEBI:33019"/>
        <dbReference type="ChEBI" id="CHEBI:61560"/>
        <dbReference type="ChEBI" id="CHEBI:173112"/>
        <dbReference type="EC" id="2.7.7.49"/>
    </reaction>
</comment>
<name>A0A1E1LCJ0_9HELO</name>
<feature type="compositionally biased region" description="Basic residues" evidence="14">
    <location>
        <begin position="1"/>
        <end position="10"/>
    </location>
</feature>
<dbReference type="Gene3D" id="1.10.132.70">
    <property type="match status" value="1"/>
</dbReference>
<evidence type="ECO:0000259" key="15">
    <source>
        <dbReference type="PROSITE" id="PS50878"/>
    </source>
</evidence>
<dbReference type="PANTHER" id="PTHR12066">
    <property type="entry name" value="TELOMERASE REVERSE TRANSCRIPTASE"/>
    <property type="match status" value="1"/>
</dbReference>
<proteinExistence type="inferred from homology"/>
<keyword evidence="8 13" id="KW-0460">Magnesium</keyword>
<dbReference type="FunCoup" id="A0A1E1LCJ0">
    <property type="interactions" value="302"/>
</dbReference>
<keyword evidence="17" id="KW-1185">Reference proteome</keyword>
<dbReference type="Pfam" id="PF00078">
    <property type="entry name" value="RVT_1"/>
    <property type="match status" value="1"/>
</dbReference>
<dbReference type="Gene3D" id="3.30.70.2630">
    <property type="match status" value="1"/>
</dbReference>
<evidence type="ECO:0000256" key="11">
    <source>
        <dbReference type="ARBA" id="ARBA00023242"/>
    </source>
</evidence>
<evidence type="ECO:0000256" key="7">
    <source>
        <dbReference type="ARBA" id="ARBA00022723"/>
    </source>
</evidence>
<dbReference type="PROSITE" id="PS50878">
    <property type="entry name" value="RT_POL"/>
    <property type="match status" value="1"/>
</dbReference>
<dbReference type="STRING" id="914237.A0A1E1LCJ0"/>
<comment type="function">
    <text evidence="13">Telomerase is a ribonucleoprotein enzyme essential for the replication of chromosome termini in most eukaryotes. It elongates telomeres. It is a reverse transcriptase that adds simple sequence repeats to chromosome ends by copying a template sequence within the RNA component of the enzyme.</text>
</comment>
<keyword evidence="9 13" id="KW-0779">Telomere</keyword>
<keyword evidence="11 13" id="KW-0539">Nucleus</keyword>